<dbReference type="PROSITE" id="PS00502">
    <property type="entry name" value="POLYGALACTURONASE"/>
    <property type="match status" value="1"/>
</dbReference>
<keyword evidence="5" id="KW-0732">Signal</keyword>
<dbReference type="GO" id="GO:0004650">
    <property type="term" value="F:polygalacturonase activity"/>
    <property type="evidence" value="ECO:0007669"/>
    <property type="project" value="InterPro"/>
</dbReference>
<dbReference type="EMBL" id="CP051685">
    <property type="protein sequence ID" value="QJE01841.1"/>
    <property type="molecule type" value="Genomic_DNA"/>
</dbReference>
<dbReference type="Gene3D" id="2.160.20.10">
    <property type="entry name" value="Single-stranded right-handed beta-helix, Pectin lyase-like"/>
    <property type="match status" value="1"/>
</dbReference>
<dbReference type="InterPro" id="IPR000743">
    <property type="entry name" value="Glyco_hydro_28"/>
</dbReference>
<dbReference type="PROSITE" id="PS51318">
    <property type="entry name" value="TAT"/>
    <property type="match status" value="1"/>
</dbReference>
<dbReference type="RefSeq" id="WP_170203928.1">
    <property type="nucleotide sequence ID" value="NZ_CP051685.1"/>
</dbReference>
<gene>
    <name evidence="6" type="ORF">HH212_18930</name>
</gene>
<evidence type="ECO:0000313" key="6">
    <source>
        <dbReference type="EMBL" id="QJE01841.1"/>
    </source>
</evidence>
<dbReference type="Proteomes" id="UP000502415">
    <property type="component" value="Chromosome"/>
</dbReference>
<evidence type="ECO:0000256" key="3">
    <source>
        <dbReference type="ARBA" id="ARBA00023295"/>
    </source>
</evidence>
<dbReference type="AlphaFoldDB" id="A0A7Z2ZTQ5"/>
<keyword evidence="2 4" id="KW-0378">Hydrolase</keyword>
<keyword evidence="7" id="KW-1185">Reference proteome</keyword>
<evidence type="ECO:0000256" key="2">
    <source>
        <dbReference type="ARBA" id="ARBA00022801"/>
    </source>
</evidence>
<dbReference type="InterPro" id="IPR006311">
    <property type="entry name" value="TAT_signal"/>
</dbReference>
<evidence type="ECO:0000256" key="4">
    <source>
        <dbReference type="RuleBase" id="RU361169"/>
    </source>
</evidence>
<dbReference type="GO" id="GO:0005975">
    <property type="term" value="P:carbohydrate metabolic process"/>
    <property type="evidence" value="ECO:0007669"/>
    <property type="project" value="InterPro"/>
</dbReference>
<keyword evidence="3 4" id="KW-0326">Glycosidase</keyword>
<dbReference type="InterPro" id="IPR051801">
    <property type="entry name" value="GH28_Enzymes"/>
</dbReference>
<dbReference type="KEGG" id="mfy:HH212_18930"/>
<dbReference type="PANTHER" id="PTHR31339">
    <property type="entry name" value="PECTIN LYASE-RELATED"/>
    <property type="match status" value="1"/>
</dbReference>
<dbReference type="InterPro" id="IPR012334">
    <property type="entry name" value="Pectin_lyas_fold"/>
</dbReference>
<proteinExistence type="inferred from homology"/>
<organism evidence="6 7">
    <name type="scientific">Massilia forsythiae</name>
    <dbReference type="NCBI Taxonomy" id="2728020"/>
    <lineage>
        <taxon>Bacteria</taxon>
        <taxon>Pseudomonadati</taxon>
        <taxon>Pseudomonadota</taxon>
        <taxon>Betaproteobacteria</taxon>
        <taxon>Burkholderiales</taxon>
        <taxon>Oxalobacteraceae</taxon>
        <taxon>Telluria group</taxon>
        <taxon>Massilia</taxon>
    </lineage>
</organism>
<feature type="chain" id="PRO_5031125025" evidence="5">
    <location>
        <begin position="33"/>
        <end position="639"/>
    </location>
</feature>
<evidence type="ECO:0000256" key="5">
    <source>
        <dbReference type="SAM" id="SignalP"/>
    </source>
</evidence>
<comment type="similarity">
    <text evidence="1 4">Belongs to the glycosyl hydrolase 28 family.</text>
</comment>
<dbReference type="InterPro" id="IPR011050">
    <property type="entry name" value="Pectin_lyase_fold/virulence"/>
</dbReference>
<reference evidence="6 7" key="1">
    <citation type="submission" date="2020-04" db="EMBL/GenBank/DDBJ databases">
        <title>Genome sequencing of novel species.</title>
        <authorList>
            <person name="Heo J."/>
            <person name="Kim S.-J."/>
            <person name="Kim J.-S."/>
            <person name="Hong S.-B."/>
            <person name="Kwon S.-W."/>
        </authorList>
    </citation>
    <scope>NUCLEOTIDE SEQUENCE [LARGE SCALE GENOMIC DNA]</scope>
    <source>
        <strain evidence="6 7">GN2-R2</strain>
    </source>
</reference>
<dbReference type="SUPFAM" id="SSF51126">
    <property type="entry name" value="Pectin lyase-like"/>
    <property type="match status" value="1"/>
</dbReference>
<evidence type="ECO:0000256" key="1">
    <source>
        <dbReference type="ARBA" id="ARBA00008834"/>
    </source>
</evidence>
<dbReference type="Pfam" id="PF00295">
    <property type="entry name" value="Glyco_hydro_28"/>
    <property type="match status" value="1"/>
</dbReference>
<protein>
    <submittedName>
        <fullName evidence="6">Glycoside hydrolase family 28 protein</fullName>
    </submittedName>
</protein>
<sequence>MKNTFTRRTLLRGASAGGLSLLGGALPLTALAAAAKAASDAAAKDAGDPWQRARDIAARLANPVKFRKMDYRIGDFGAEPCKLVPVKAWVSFEDQATLNTPAPGAKDCHGAIKAAIARCHAEGGGRVLIPKGDWFCAGPIVLLSNVNVHLQSGAHVYFSNDPRDYAKYGDVDCGANGKLVVSRWQSNDCLNFSSMVYAKGQDNIALTGDDWNAILDGQGGVPFGDAVVSRDKAFGAASDCWWTWKGKNATINSVAQDKSPGYAPGKLAQNQPNPANPRSLAEVAPGLAEAQRLLIQGEGDKWRADDAYLPALSEAGVPLQKRVFGLGHYLRPPMIQLIECTNVLLQGYQVTHTPFWQHHPVACRNLAIRNVYANSLGPNSDGFDPEACDTVLVEGCQFDTGDDCIAIKAGKNLDTHYGPSQNMVIQKCTMQSGHGAVTLGSEMAAGIQHVYAQDLVFENKNWATNPLNTAIRLKTNMNRGGFLRHFYVRNVSIPNGVQTSPSFYASLPGSPIASRTVATAAGAVVTFDCDYTPRADNVRTRPPEVSDVHISNVRVGNVSKDGKRLSGFQAFVLLGPVASDYNGPSPAPAVLPVRDVTISDCDFGTPANAAQPWFVYNVKGVKLSNVTIAGKRHDTVLST</sequence>
<accession>A0A7Z2ZTQ5</accession>
<name>A0A7Z2ZTQ5_9BURK</name>
<evidence type="ECO:0000313" key="7">
    <source>
        <dbReference type="Proteomes" id="UP000502415"/>
    </source>
</evidence>
<dbReference type="PANTHER" id="PTHR31339:SF86">
    <property type="entry name" value="PECTATE LYASE SUPERFAMILY PROTEIN DOMAIN-CONTAINING PROTEIN"/>
    <property type="match status" value="1"/>
</dbReference>
<feature type="signal peptide" evidence="5">
    <location>
        <begin position="1"/>
        <end position="32"/>
    </location>
</feature>